<dbReference type="GO" id="GO:0001508">
    <property type="term" value="P:action potential"/>
    <property type="evidence" value="ECO:0007669"/>
    <property type="project" value="TreeGrafter"/>
</dbReference>
<evidence type="ECO:0000256" key="10">
    <source>
        <dbReference type="ARBA" id="ARBA00023303"/>
    </source>
</evidence>
<keyword evidence="10" id="KW-0407">Ion channel</keyword>
<dbReference type="SUPFAM" id="SSF81324">
    <property type="entry name" value="Voltage-gated potassium channels"/>
    <property type="match status" value="1"/>
</dbReference>
<dbReference type="PANTHER" id="PTHR11537:SF254">
    <property type="entry name" value="POTASSIUM VOLTAGE-GATED CHANNEL PROTEIN SHAB"/>
    <property type="match status" value="1"/>
</dbReference>
<keyword evidence="9 11" id="KW-0472">Membrane</keyword>
<dbReference type="EMBL" id="HBGE01062380">
    <property type="protein sequence ID" value="CAD9160564.1"/>
    <property type="molecule type" value="Transcribed_RNA"/>
</dbReference>
<keyword evidence="3" id="KW-0633">Potassium transport</keyword>
<dbReference type="GO" id="GO:0008076">
    <property type="term" value="C:voltage-gated potassium channel complex"/>
    <property type="evidence" value="ECO:0007669"/>
    <property type="project" value="InterPro"/>
</dbReference>
<evidence type="ECO:0000259" key="12">
    <source>
        <dbReference type="Pfam" id="PF00520"/>
    </source>
</evidence>
<keyword evidence="8" id="KW-0406">Ion transport</keyword>
<evidence type="ECO:0000256" key="7">
    <source>
        <dbReference type="ARBA" id="ARBA00022989"/>
    </source>
</evidence>
<accession>A0A7S1WCC6</accession>
<organism evidence="13">
    <name type="scientific">Alexandrium catenella</name>
    <name type="common">Red tide dinoflagellate</name>
    <name type="synonym">Gonyaulax catenella</name>
    <dbReference type="NCBI Taxonomy" id="2925"/>
    <lineage>
        <taxon>Eukaryota</taxon>
        <taxon>Sar</taxon>
        <taxon>Alveolata</taxon>
        <taxon>Dinophyceae</taxon>
        <taxon>Gonyaulacales</taxon>
        <taxon>Pyrocystaceae</taxon>
        <taxon>Alexandrium</taxon>
    </lineage>
</organism>
<keyword evidence="6" id="KW-0630">Potassium</keyword>
<evidence type="ECO:0000313" key="13">
    <source>
        <dbReference type="EMBL" id="CAD9160564.1"/>
    </source>
</evidence>
<evidence type="ECO:0000256" key="8">
    <source>
        <dbReference type="ARBA" id="ARBA00023065"/>
    </source>
</evidence>
<keyword evidence="5" id="KW-0631">Potassium channel</keyword>
<protein>
    <recommendedName>
        <fullName evidence="12">Ion transport domain-containing protein</fullName>
    </recommendedName>
</protein>
<keyword evidence="4 11" id="KW-0812">Transmembrane</keyword>
<evidence type="ECO:0000256" key="1">
    <source>
        <dbReference type="ARBA" id="ARBA00004141"/>
    </source>
</evidence>
<dbReference type="Pfam" id="PF00520">
    <property type="entry name" value="Ion_trans"/>
    <property type="match status" value="1"/>
</dbReference>
<dbReference type="PANTHER" id="PTHR11537">
    <property type="entry name" value="VOLTAGE-GATED POTASSIUM CHANNEL"/>
    <property type="match status" value="1"/>
</dbReference>
<feature type="transmembrane region" description="Helical" evidence="11">
    <location>
        <begin position="115"/>
        <end position="136"/>
    </location>
</feature>
<gene>
    <name evidence="13" type="ORF">ACAT0790_LOCUS37329</name>
</gene>
<keyword evidence="7 11" id="KW-1133">Transmembrane helix</keyword>
<dbReference type="AlphaFoldDB" id="A0A7S1WCC6"/>
<evidence type="ECO:0000256" key="11">
    <source>
        <dbReference type="SAM" id="Phobius"/>
    </source>
</evidence>
<proteinExistence type="predicted"/>
<sequence>MRLIGEAIQNSSQAISVLVFLLCMGVVLFSSALFHVERLSCPMREELTSQELREYAQECAEDYNRGVSPKYGLCCTEDSAPNDFPSIIAASWWSMATMTSVGYGEVYPRTTLGKCVGFVAMLVGMVLIALPVAIVGQKFQDIYELHDLEEAKVRAGTRLQSDSKVWSVMPASDVLHRLRHLPVKDPVLAASVAALTLRLEDVWEQREQLGRNRQFELDKQAEFGTKAAKLLEGMRVSASGLRPFTSSSREPTPRR</sequence>
<dbReference type="InterPro" id="IPR005821">
    <property type="entry name" value="Ion_trans_dom"/>
</dbReference>
<evidence type="ECO:0000256" key="3">
    <source>
        <dbReference type="ARBA" id="ARBA00022538"/>
    </source>
</evidence>
<feature type="domain" description="Ion transport" evidence="12">
    <location>
        <begin position="2"/>
        <end position="144"/>
    </location>
</feature>
<feature type="transmembrane region" description="Helical" evidence="11">
    <location>
        <begin position="12"/>
        <end position="34"/>
    </location>
</feature>
<dbReference type="GO" id="GO:0005249">
    <property type="term" value="F:voltage-gated potassium channel activity"/>
    <property type="evidence" value="ECO:0007669"/>
    <property type="project" value="InterPro"/>
</dbReference>
<evidence type="ECO:0000256" key="9">
    <source>
        <dbReference type="ARBA" id="ARBA00023136"/>
    </source>
</evidence>
<evidence type="ECO:0000256" key="4">
    <source>
        <dbReference type="ARBA" id="ARBA00022692"/>
    </source>
</evidence>
<reference evidence="13" key="1">
    <citation type="submission" date="2021-01" db="EMBL/GenBank/DDBJ databases">
        <authorList>
            <person name="Corre E."/>
            <person name="Pelletier E."/>
            <person name="Niang G."/>
            <person name="Scheremetjew M."/>
            <person name="Finn R."/>
            <person name="Kale V."/>
            <person name="Holt S."/>
            <person name="Cochrane G."/>
            <person name="Meng A."/>
            <person name="Brown T."/>
            <person name="Cohen L."/>
        </authorList>
    </citation>
    <scope>NUCLEOTIDE SEQUENCE</scope>
    <source>
        <strain evidence="13">OF101</strain>
    </source>
</reference>
<evidence type="ECO:0000256" key="2">
    <source>
        <dbReference type="ARBA" id="ARBA00022448"/>
    </source>
</evidence>
<name>A0A7S1WCC6_ALECA</name>
<dbReference type="InterPro" id="IPR028325">
    <property type="entry name" value="VG_K_chnl"/>
</dbReference>
<evidence type="ECO:0000256" key="5">
    <source>
        <dbReference type="ARBA" id="ARBA00022826"/>
    </source>
</evidence>
<keyword evidence="2" id="KW-0813">Transport</keyword>
<dbReference type="Gene3D" id="1.10.287.70">
    <property type="match status" value="1"/>
</dbReference>
<comment type="subcellular location">
    <subcellularLocation>
        <location evidence="1">Membrane</location>
        <topology evidence="1">Multi-pass membrane protein</topology>
    </subcellularLocation>
</comment>
<evidence type="ECO:0000256" key="6">
    <source>
        <dbReference type="ARBA" id="ARBA00022958"/>
    </source>
</evidence>